<accession>A0A397PJL6</accession>
<dbReference type="RefSeq" id="WP_119034570.1">
    <property type="nucleotide sequence ID" value="NZ_QXDC01000002.1"/>
</dbReference>
<feature type="chain" id="PRO_5017220118" description="Lipoprotein" evidence="2">
    <location>
        <begin position="28"/>
        <end position="462"/>
    </location>
</feature>
<evidence type="ECO:0008006" key="5">
    <source>
        <dbReference type="Google" id="ProtNLM"/>
    </source>
</evidence>
<comment type="caution">
    <text evidence="3">The sequence shown here is derived from an EMBL/GenBank/DDBJ whole genome shotgun (WGS) entry which is preliminary data.</text>
</comment>
<evidence type="ECO:0000256" key="2">
    <source>
        <dbReference type="SAM" id="SignalP"/>
    </source>
</evidence>
<proteinExistence type="predicted"/>
<dbReference type="OrthoDB" id="7367020at2"/>
<dbReference type="EMBL" id="QXDC01000002">
    <property type="protein sequence ID" value="RIA46344.1"/>
    <property type="molecule type" value="Genomic_DNA"/>
</dbReference>
<evidence type="ECO:0000313" key="4">
    <source>
        <dbReference type="Proteomes" id="UP000266568"/>
    </source>
</evidence>
<keyword evidence="1" id="KW-0175">Coiled coil</keyword>
<feature type="signal peptide" evidence="2">
    <location>
        <begin position="1"/>
        <end position="27"/>
    </location>
</feature>
<evidence type="ECO:0000256" key="1">
    <source>
        <dbReference type="SAM" id="Coils"/>
    </source>
</evidence>
<name>A0A397PJL6_9SPHN</name>
<gene>
    <name evidence="3" type="ORF">DFR49_0883</name>
</gene>
<feature type="coiled-coil region" evidence="1">
    <location>
        <begin position="194"/>
        <end position="221"/>
    </location>
</feature>
<evidence type="ECO:0000313" key="3">
    <source>
        <dbReference type="EMBL" id="RIA46344.1"/>
    </source>
</evidence>
<reference evidence="3 4" key="1">
    <citation type="submission" date="2018-08" db="EMBL/GenBank/DDBJ databases">
        <title>Genomic Encyclopedia of Type Strains, Phase IV (KMG-IV): sequencing the most valuable type-strain genomes for metagenomic binning, comparative biology and taxonomic classification.</title>
        <authorList>
            <person name="Goeker M."/>
        </authorList>
    </citation>
    <scope>NUCLEOTIDE SEQUENCE [LARGE SCALE GENOMIC DNA]</scope>
    <source>
        <strain evidence="3 4">DSM 25527</strain>
    </source>
</reference>
<dbReference type="Proteomes" id="UP000266568">
    <property type="component" value="Unassembled WGS sequence"/>
</dbReference>
<organism evidence="3 4">
    <name type="scientific">Hephaestia caeni</name>
    <dbReference type="NCBI Taxonomy" id="645617"/>
    <lineage>
        <taxon>Bacteria</taxon>
        <taxon>Pseudomonadati</taxon>
        <taxon>Pseudomonadota</taxon>
        <taxon>Alphaproteobacteria</taxon>
        <taxon>Sphingomonadales</taxon>
        <taxon>Sphingomonadaceae</taxon>
        <taxon>Hephaestia</taxon>
    </lineage>
</organism>
<sequence length="462" mass="49047">MGAIQGFARLKSLALFCLASLSLAGCANFNSIHRVDRLPSGSKDEADAIVIMVDAKQRHLLAMPEQDPGRPTSWRMCAEAAPDVFSAFATSAGAKGDKSGGALSIASTETAGTIERTQTINMIREAFYRTCERYASGAISRAQFVVQAARDQKSMIAFLAIEQLTGAVRPKSTVLSPAATAASILSGEKAAKLLTDYIQRLETAKAEQAAAKKAVTDSEKDGACSTGDNANEAQCTALKATLASKDEAVASAQKGLDDVVALAKDLVTATTASTSAGSNFQGGGVTQADINATNLATVSSAVERIVQWSDLNEPLMFCLGYLSDPSASAFANEPQILRTCLALLLEKQRADQQLQGLAALRIDDLQTFLQGATQASFYRGFKHELLKRINSVPENEFSSRLQAFEAALGTTFRLAMVCNTKAACVAFLADENNDPYRSDVDSKFGVPNGQQQLEAALAKWTD</sequence>
<keyword evidence="2" id="KW-0732">Signal</keyword>
<protein>
    <recommendedName>
        <fullName evidence="5">Lipoprotein</fullName>
    </recommendedName>
</protein>
<keyword evidence="4" id="KW-1185">Reference proteome</keyword>
<dbReference type="AlphaFoldDB" id="A0A397PJL6"/>